<dbReference type="eggNOG" id="COG5353">
    <property type="taxonomic scope" value="Bacteria"/>
</dbReference>
<feature type="domain" description="Cell wall elongation regulator TseB-like" evidence="2">
    <location>
        <begin position="37"/>
        <end position="81"/>
    </location>
</feature>
<gene>
    <name evidence="3" type="ORF">CD30_11320</name>
</gene>
<organism evidence="3 4">
    <name type="scientific">Ureibacillus massiliensis 4400831 = CIP 108448 = CCUG 49529</name>
    <dbReference type="NCBI Taxonomy" id="1211035"/>
    <lineage>
        <taxon>Bacteria</taxon>
        <taxon>Bacillati</taxon>
        <taxon>Bacillota</taxon>
        <taxon>Bacilli</taxon>
        <taxon>Bacillales</taxon>
        <taxon>Caryophanaceae</taxon>
        <taxon>Ureibacillus</taxon>
    </lineage>
</organism>
<protein>
    <recommendedName>
        <fullName evidence="2">Cell wall elongation regulator TseB-like domain-containing protein</fullName>
    </recommendedName>
</protein>
<evidence type="ECO:0000259" key="2">
    <source>
        <dbReference type="Pfam" id="PF17881"/>
    </source>
</evidence>
<accession>A0A0A3JU34</accession>
<keyword evidence="1" id="KW-0812">Transmembrane</keyword>
<dbReference type="Gene3D" id="3.10.450.40">
    <property type="match status" value="2"/>
</dbReference>
<keyword evidence="1" id="KW-0472">Membrane</keyword>
<dbReference type="RefSeq" id="WP_036176743.1">
    <property type="nucleotide sequence ID" value="NZ_AVCZ01000018.1"/>
</dbReference>
<evidence type="ECO:0000313" key="3">
    <source>
        <dbReference type="EMBL" id="KGR90522.1"/>
    </source>
</evidence>
<dbReference type="OrthoDB" id="2381181at2"/>
<dbReference type="Pfam" id="PF17881">
    <property type="entry name" value="TseB"/>
    <property type="match status" value="1"/>
</dbReference>
<name>A0A0A3JU34_9BACL</name>
<dbReference type="InterPro" id="IPR046350">
    <property type="entry name" value="Cystatin_sf"/>
</dbReference>
<reference evidence="3 4" key="1">
    <citation type="submission" date="2014-02" db="EMBL/GenBank/DDBJ databases">
        <title>Draft genome sequence of Lysinibacillus massiliensis CCUG 49529.</title>
        <authorList>
            <person name="Zhang F."/>
            <person name="Wang G."/>
            <person name="Zhang L."/>
        </authorList>
    </citation>
    <scope>NUCLEOTIDE SEQUENCE [LARGE SCALE GENOMIC DNA]</scope>
    <source>
        <strain evidence="3 4">CCUG 49529</strain>
    </source>
</reference>
<keyword evidence="4" id="KW-1185">Reference proteome</keyword>
<evidence type="ECO:0000313" key="4">
    <source>
        <dbReference type="Proteomes" id="UP000030595"/>
    </source>
</evidence>
<comment type="caution">
    <text evidence="3">The sequence shown here is derived from an EMBL/GenBank/DDBJ whole genome shotgun (WGS) entry which is preliminary data.</text>
</comment>
<evidence type="ECO:0000256" key="1">
    <source>
        <dbReference type="SAM" id="Phobius"/>
    </source>
</evidence>
<keyword evidence="1" id="KW-1133">Transmembrane helix</keyword>
<dbReference type="EMBL" id="JPVQ01000018">
    <property type="protein sequence ID" value="KGR90522.1"/>
    <property type="molecule type" value="Genomic_DNA"/>
</dbReference>
<proteinExistence type="predicted"/>
<dbReference type="InterPro" id="IPR041401">
    <property type="entry name" value="TseB-like_dom"/>
</dbReference>
<dbReference type="AlphaFoldDB" id="A0A0A3JU34"/>
<sequence length="160" mass="18198">MKNWIIFIAIFILSMSLVISILVISQAMAPVNDIEKQAEELALSTNSIAEITDSYVYNGNKPYVTVFGEDEEGNKKAIFVPINLEENSIQEVFLQNGITEEQALSFVNNETNVKKVLHAKLGYEEVGAVWEIAFTNNSDKLNYVYVLFEDGQWWKRILNL</sequence>
<dbReference type="Proteomes" id="UP000030595">
    <property type="component" value="Unassembled WGS sequence"/>
</dbReference>
<feature type="transmembrane region" description="Helical" evidence="1">
    <location>
        <begin position="6"/>
        <end position="24"/>
    </location>
</feature>
<dbReference type="SUPFAM" id="SSF54403">
    <property type="entry name" value="Cystatin/monellin"/>
    <property type="match status" value="2"/>
</dbReference>